<comment type="caution">
    <text evidence="1">The sequence shown here is derived from an EMBL/GenBank/DDBJ whole genome shotgun (WGS) entry which is preliminary data.</text>
</comment>
<dbReference type="PATRIC" id="fig|1544416.3.peg.869"/>
<evidence type="ECO:0000313" key="1">
    <source>
        <dbReference type="EMBL" id="KQB84074.1"/>
    </source>
</evidence>
<organism evidence="1 2">
    <name type="scientific">Corynebacterium oculi</name>
    <dbReference type="NCBI Taxonomy" id="1544416"/>
    <lineage>
        <taxon>Bacteria</taxon>
        <taxon>Bacillati</taxon>
        <taxon>Actinomycetota</taxon>
        <taxon>Actinomycetes</taxon>
        <taxon>Mycobacteriales</taxon>
        <taxon>Corynebacteriaceae</taxon>
        <taxon>Corynebacterium</taxon>
    </lineage>
</organism>
<keyword evidence="2" id="KW-1185">Reference proteome</keyword>
<dbReference type="EMBL" id="LKST01000002">
    <property type="protein sequence ID" value="KQB84074.1"/>
    <property type="molecule type" value="Genomic_DNA"/>
</dbReference>
<accession>A0A0N8VZJ5</accession>
<sequence>MILGVWCLLLLLGLLCVRVLLLLWGMVLLGSRCRVFPHLRVLVWG</sequence>
<protein>
    <submittedName>
        <fullName evidence="1">Uncharacterized protein</fullName>
    </submittedName>
</protein>
<dbReference type="STRING" id="1544416.Cocul_00870"/>
<name>A0A0N8VZJ5_9CORY</name>
<evidence type="ECO:0000313" key="2">
    <source>
        <dbReference type="Proteomes" id="UP000050517"/>
    </source>
</evidence>
<dbReference type="Proteomes" id="UP000050517">
    <property type="component" value="Unassembled WGS sequence"/>
</dbReference>
<dbReference type="AlphaFoldDB" id="A0A0N8VZJ5"/>
<reference evidence="1 2" key="1">
    <citation type="submission" date="2015-10" db="EMBL/GenBank/DDBJ databases">
        <title>Corynebacteirum lowii and Corynebacterium oculi species nova, derived from human clinical disease and and emended description of Corynebacterium mastiditis.</title>
        <authorList>
            <person name="Bernard K."/>
            <person name="Pacheco A.L."/>
            <person name="Mcdougall C."/>
            <person name="Burtx T."/>
            <person name="Weibe D."/>
            <person name="Tyler S."/>
            <person name="Olson A.B."/>
            <person name="Cnockaert M."/>
            <person name="Eguchi H."/>
            <person name="Kuwahara T."/>
            <person name="Nakayama-Imaohji H."/>
            <person name="Boudewijins M."/>
            <person name="Van Hoecke F."/>
            <person name="Bernier A.-M."/>
            <person name="Vandamme P."/>
        </authorList>
    </citation>
    <scope>NUCLEOTIDE SEQUENCE [LARGE SCALE GENOMIC DNA]</scope>
    <source>
        <strain evidence="1 2">NML 130210</strain>
    </source>
</reference>
<gene>
    <name evidence="1" type="ORF">Cocul_00870</name>
</gene>
<proteinExistence type="predicted"/>